<evidence type="ECO:0000256" key="11">
    <source>
        <dbReference type="SAM" id="SignalP"/>
    </source>
</evidence>
<name>A0ABQ6SXU6_9GAMM</name>
<evidence type="ECO:0000256" key="8">
    <source>
        <dbReference type="ARBA" id="ARBA00023316"/>
    </source>
</evidence>
<dbReference type="Pfam" id="PF01427">
    <property type="entry name" value="Peptidase_M15"/>
    <property type="match status" value="1"/>
</dbReference>
<evidence type="ECO:0000256" key="1">
    <source>
        <dbReference type="ARBA" id="ARBA00001362"/>
    </source>
</evidence>
<dbReference type="PIRSF" id="PIRSF026671">
    <property type="entry name" value="AA_dipeptidase"/>
    <property type="match status" value="1"/>
</dbReference>
<evidence type="ECO:0000256" key="6">
    <source>
        <dbReference type="ARBA" id="ARBA00022997"/>
    </source>
</evidence>
<keyword evidence="13" id="KW-1185">Reference proteome</keyword>
<evidence type="ECO:0000256" key="5">
    <source>
        <dbReference type="ARBA" id="ARBA00022833"/>
    </source>
</evidence>
<feature type="active site" description="Proton donor/acceptor" evidence="9">
    <location>
        <position position="216"/>
    </location>
</feature>
<gene>
    <name evidence="9" type="primary">ddpX</name>
    <name evidence="12" type="ORF">FJU31_15040</name>
</gene>
<feature type="chain" id="PRO_5046422841" description="D-alanyl-D-alanine dipeptidase" evidence="11">
    <location>
        <begin position="22"/>
        <end position="237"/>
    </location>
</feature>
<feature type="signal peptide" evidence="11">
    <location>
        <begin position="1"/>
        <end position="21"/>
    </location>
</feature>
<evidence type="ECO:0000256" key="2">
    <source>
        <dbReference type="ARBA" id="ARBA00022670"/>
    </source>
</evidence>
<comment type="function">
    <text evidence="9 10">Catalyzes hydrolysis of the D-alanyl-D-alanine dipeptide.</text>
</comment>
<dbReference type="PANTHER" id="PTHR43126">
    <property type="entry name" value="D-ALANYL-D-ALANINE DIPEPTIDASE"/>
    <property type="match status" value="1"/>
</dbReference>
<organism evidence="12 13">
    <name type="scientific">Stenotrophomonas cyclobalanopsidis</name>
    <dbReference type="NCBI Taxonomy" id="2771362"/>
    <lineage>
        <taxon>Bacteria</taxon>
        <taxon>Pseudomonadati</taxon>
        <taxon>Pseudomonadota</taxon>
        <taxon>Gammaproteobacteria</taxon>
        <taxon>Lysobacterales</taxon>
        <taxon>Lysobacteraceae</taxon>
        <taxon>Stenotrophomonas</taxon>
    </lineage>
</organism>
<comment type="cofactor">
    <cofactor evidence="9">
        <name>Zn(2+)</name>
        <dbReference type="ChEBI" id="CHEBI:29105"/>
    </cofactor>
    <text evidence="9">Binds 1 zinc ion per subunit.</text>
</comment>
<feature type="binding site" evidence="9">
    <location>
        <position position="149"/>
    </location>
    <ligand>
        <name>Zn(2+)</name>
        <dbReference type="ChEBI" id="CHEBI:29105"/>
        <note>catalytic</note>
    </ligand>
</feature>
<keyword evidence="2 9" id="KW-0645">Protease</keyword>
<keyword evidence="7 9" id="KW-0482">Metalloprotease</keyword>
<evidence type="ECO:0000256" key="4">
    <source>
        <dbReference type="ARBA" id="ARBA00022801"/>
    </source>
</evidence>
<protein>
    <recommendedName>
        <fullName evidence="9 10">D-alanyl-D-alanine dipeptidase</fullName>
        <shortName evidence="9 10">D-Ala-D-Ala dipeptidase</shortName>
        <ecNumber evidence="9 10">3.4.13.22</ecNumber>
    </recommendedName>
</protein>
<dbReference type="EC" id="3.4.13.22" evidence="9 10"/>
<dbReference type="InterPro" id="IPR000755">
    <property type="entry name" value="A_A_dipeptidase"/>
</dbReference>
<dbReference type="EMBL" id="VYKI01000023">
    <property type="protein sequence ID" value="KAA8995303.1"/>
    <property type="molecule type" value="Genomic_DNA"/>
</dbReference>
<keyword evidence="6 9" id="KW-0224">Dipeptidase</keyword>
<dbReference type="SUPFAM" id="SSF55166">
    <property type="entry name" value="Hedgehog/DD-peptidase"/>
    <property type="match status" value="1"/>
</dbReference>
<evidence type="ECO:0000256" key="3">
    <source>
        <dbReference type="ARBA" id="ARBA00022723"/>
    </source>
</evidence>
<comment type="catalytic activity">
    <reaction evidence="1 9 10">
        <text>D-alanyl-D-alanine + H2O = 2 D-alanine</text>
        <dbReference type="Rhea" id="RHEA:20661"/>
        <dbReference type="ChEBI" id="CHEBI:15377"/>
        <dbReference type="ChEBI" id="CHEBI:57416"/>
        <dbReference type="ChEBI" id="CHEBI:57822"/>
        <dbReference type="EC" id="3.4.13.22"/>
    </reaction>
</comment>
<feature type="binding site" evidence="9">
    <location>
        <position position="156"/>
    </location>
    <ligand>
        <name>Zn(2+)</name>
        <dbReference type="ChEBI" id="CHEBI:29105"/>
        <note>catalytic</note>
    </ligand>
</feature>
<dbReference type="CDD" id="cd14817">
    <property type="entry name" value="D-Ala-D-Ala_dipeptidase_VanX"/>
    <property type="match status" value="1"/>
</dbReference>
<dbReference type="PANTHER" id="PTHR43126:SF1">
    <property type="entry name" value="D-ALANYL-D-ALANINE DIPEPTIDASE"/>
    <property type="match status" value="1"/>
</dbReference>
<reference evidence="12 13" key="1">
    <citation type="journal article" date="2020" name="Antonie Van Leeuwenhoek">
        <title>Stenotrophomonas cyclobalanopsidis sp. nov., isolated from the leaf spot disease of Cyclobalanopsis patelliformis.</title>
        <authorList>
            <person name="Bian D.R."/>
            <person name="Xue H."/>
            <person name="Piao C.G."/>
            <person name="Li Y."/>
        </authorList>
    </citation>
    <scope>NUCLEOTIDE SEQUENCE [LARGE SCALE GENOMIC DNA]</scope>
    <source>
        <strain evidence="12 13">TPQG1-4</strain>
    </source>
</reference>
<sequence>MTSRTCISLVLATALAGSTRAAEPPRISPATDAASAGLLEIRTLAPRIELDIRYAGANNFTGTRVPGYESPSCYLLVPVAKALAAVEGDLRAEGYALRLYDCYRPVRSVQAFMAWVQDPHEQSRKALQYPGLDKPRLLADGYIAERSGHSRGATVDLGLLDCRAGACVVMDMGTDFDFFGVRAHTDAAGLTAAQRGNRQRLLQAMARRGFANYPQEWWHYTLQPEPDAGTAYDFPVR</sequence>
<accession>A0ABQ6SXU6</accession>
<dbReference type="Gene3D" id="3.30.1380.10">
    <property type="match status" value="1"/>
</dbReference>
<evidence type="ECO:0000256" key="7">
    <source>
        <dbReference type="ARBA" id="ARBA00023049"/>
    </source>
</evidence>
<evidence type="ECO:0000256" key="10">
    <source>
        <dbReference type="PIRNR" id="PIRNR026671"/>
    </source>
</evidence>
<feature type="site" description="Transition state stabilizer" evidence="9">
    <location>
        <position position="104"/>
    </location>
</feature>
<keyword evidence="8 10" id="KW-0961">Cell wall biogenesis/degradation</keyword>
<comment type="similarity">
    <text evidence="9 10">Belongs to the peptidase M15D family.</text>
</comment>
<keyword evidence="4 9" id="KW-0378">Hydrolase</keyword>
<dbReference type="HAMAP" id="MF_01924">
    <property type="entry name" value="A_A_dipeptidase"/>
    <property type="match status" value="1"/>
</dbReference>
<evidence type="ECO:0000313" key="13">
    <source>
        <dbReference type="Proteomes" id="UP000326367"/>
    </source>
</evidence>
<feature type="binding site" evidence="9">
    <location>
        <position position="219"/>
    </location>
    <ligand>
        <name>Zn(2+)</name>
        <dbReference type="ChEBI" id="CHEBI:29105"/>
        <note>catalytic</note>
    </ligand>
</feature>
<evidence type="ECO:0000313" key="12">
    <source>
        <dbReference type="EMBL" id="KAA8995303.1"/>
    </source>
</evidence>
<keyword evidence="11" id="KW-0732">Signal</keyword>
<keyword evidence="3 9" id="KW-0479">Metal-binding</keyword>
<dbReference type="RefSeq" id="WP_150455461.1">
    <property type="nucleotide sequence ID" value="NZ_VYKI01000023.1"/>
</dbReference>
<comment type="caution">
    <text evidence="12">The sequence shown here is derived from an EMBL/GenBank/DDBJ whole genome shotgun (WGS) entry which is preliminary data.</text>
</comment>
<proteinExistence type="inferred from homology"/>
<dbReference type="Proteomes" id="UP000326367">
    <property type="component" value="Unassembled WGS sequence"/>
</dbReference>
<dbReference type="InterPro" id="IPR009045">
    <property type="entry name" value="Zn_M74/Hedgehog-like"/>
</dbReference>
<keyword evidence="5 9" id="KW-0862">Zinc</keyword>
<evidence type="ECO:0000256" key="9">
    <source>
        <dbReference type="HAMAP-Rule" id="MF_01924"/>
    </source>
</evidence>